<dbReference type="RefSeq" id="WP_212532520.1">
    <property type="nucleotide sequence ID" value="NZ_JAGSOG010000253.1"/>
</dbReference>
<gene>
    <name evidence="1" type="ORF">KDL01_32595</name>
</gene>
<dbReference type="AlphaFoldDB" id="A0A941EVK4"/>
<comment type="caution">
    <text evidence="1">The sequence shown here is derived from an EMBL/GenBank/DDBJ whole genome shotgun (WGS) entry which is preliminary data.</text>
</comment>
<evidence type="ECO:0000313" key="1">
    <source>
        <dbReference type="EMBL" id="MBR7838058.1"/>
    </source>
</evidence>
<reference evidence="1" key="1">
    <citation type="submission" date="2021-04" db="EMBL/GenBank/DDBJ databases">
        <title>Genome based classification of Actinospica acidithermotolerans sp. nov., an actinobacterium isolated from an Indonesian hot spring.</title>
        <authorList>
            <person name="Kusuma A.B."/>
            <person name="Putra K.E."/>
            <person name="Nafisah S."/>
            <person name="Loh J."/>
            <person name="Nouioui I."/>
            <person name="Goodfellow M."/>
        </authorList>
    </citation>
    <scope>NUCLEOTIDE SEQUENCE</scope>
    <source>
        <strain evidence="1">CSCA 57</strain>
    </source>
</reference>
<evidence type="ECO:0000313" key="2">
    <source>
        <dbReference type="Proteomes" id="UP000675781"/>
    </source>
</evidence>
<name>A0A941EVK4_9ACTN</name>
<keyword evidence="2" id="KW-1185">Reference proteome</keyword>
<dbReference type="EMBL" id="JAGSOG010000253">
    <property type="protein sequence ID" value="MBR7838058.1"/>
    <property type="molecule type" value="Genomic_DNA"/>
</dbReference>
<sequence>MSGWTEQQLAVIERTDELEVAPRRGDGSLAGKRIVWAVRVGDDVYIRSVRGRSGAWYRTTRSSHAGHLSADTDGVDTDVTFADIDATAPVGDQIDAAYRAKYSRYPGPVKSITADEARATTLKLSPK</sequence>
<dbReference type="Pfam" id="PF10012">
    <property type="entry name" value="DUF2255"/>
    <property type="match status" value="1"/>
</dbReference>
<organism evidence="1 2">
    <name type="scientific">Actinospica durhamensis</name>
    <dbReference type="NCBI Taxonomy" id="1508375"/>
    <lineage>
        <taxon>Bacteria</taxon>
        <taxon>Bacillati</taxon>
        <taxon>Actinomycetota</taxon>
        <taxon>Actinomycetes</taxon>
        <taxon>Catenulisporales</taxon>
        <taxon>Actinospicaceae</taxon>
        <taxon>Actinospica</taxon>
    </lineage>
</organism>
<proteinExistence type="predicted"/>
<dbReference type="Proteomes" id="UP000675781">
    <property type="component" value="Unassembled WGS sequence"/>
</dbReference>
<accession>A0A941EVK4</accession>
<dbReference type="InterPro" id="IPR016888">
    <property type="entry name" value="UCP028498"/>
</dbReference>
<protein>
    <submittedName>
        <fullName evidence="1">DUF2255 family protein</fullName>
    </submittedName>
</protein>